<dbReference type="STRING" id="154538.A0A1M2VY60"/>
<name>A0A1M2VY60_TRAPU</name>
<dbReference type="EMBL" id="MNAD01000480">
    <property type="protein sequence ID" value="OJT12544.1"/>
    <property type="molecule type" value="Genomic_DNA"/>
</dbReference>
<dbReference type="AlphaFoldDB" id="A0A1M2VY60"/>
<reference evidence="2 3" key="1">
    <citation type="submission" date="2016-10" db="EMBL/GenBank/DDBJ databases">
        <title>Genome sequence of the basidiomycete white-rot fungus Trametes pubescens.</title>
        <authorList>
            <person name="Makela M.R."/>
            <person name="Granchi Z."/>
            <person name="Peng M."/>
            <person name="De Vries R.P."/>
            <person name="Grigoriev I."/>
            <person name="Riley R."/>
            <person name="Hilden K."/>
        </authorList>
    </citation>
    <scope>NUCLEOTIDE SEQUENCE [LARGE SCALE GENOMIC DNA]</scope>
    <source>
        <strain evidence="2 3">FBCC735</strain>
    </source>
</reference>
<sequence>MHPLITQQVGHLLRVRVLQELQMLTRRLLRRRRLAKPDEPPLLRRLTRAEWADIKTSGVVPHKNAVAILVVPPPNRDPETKTRPAPSASSMPNPEDLSPKELSDSLPLSVLYPTAQEGWSHSDGIPDIVPPSLVPLYNGASLFPSKTQRAALHVALGEVLRAERTTRLMTGAVPVLHGNNEKSSDGVPLRAKGDQKASHAILVCSDEKTLFRGDIVPLAIALWRIRMWEGGPDEDNSVDWMAEPPRRLYT</sequence>
<comment type="caution">
    <text evidence="2">The sequence shown here is derived from an EMBL/GenBank/DDBJ whole genome shotgun (WGS) entry which is preliminary data.</text>
</comment>
<dbReference type="OMA" id="CSDERTI"/>
<evidence type="ECO:0000256" key="1">
    <source>
        <dbReference type="SAM" id="MobiDB-lite"/>
    </source>
</evidence>
<organism evidence="2 3">
    <name type="scientific">Trametes pubescens</name>
    <name type="common">White-rot fungus</name>
    <dbReference type="NCBI Taxonomy" id="154538"/>
    <lineage>
        <taxon>Eukaryota</taxon>
        <taxon>Fungi</taxon>
        <taxon>Dikarya</taxon>
        <taxon>Basidiomycota</taxon>
        <taxon>Agaricomycotina</taxon>
        <taxon>Agaricomycetes</taxon>
        <taxon>Polyporales</taxon>
        <taxon>Polyporaceae</taxon>
        <taxon>Trametes</taxon>
    </lineage>
</organism>
<accession>A0A1M2VY60</accession>
<protein>
    <submittedName>
        <fullName evidence="2">Uncharacterized protein</fullName>
    </submittedName>
</protein>
<evidence type="ECO:0000313" key="2">
    <source>
        <dbReference type="EMBL" id="OJT12544.1"/>
    </source>
</evidence>
<dbReference type="OrthoDB" id="3363286at2759"/>
<evidence type="ECO:0000313" key="3">
    <source>
        <dbReference type="Proteomes" id="UP000184267"/>
    </source>
</evidence>
<gene>
    <name evidence="2" type="ORF">TRAPUB_10945</name>
</gene>
<proteinExistence type="predicted"/>
<feature type="region of interest" description="Disordered" evidence="1">
    <location>
        <begin position="70"/>
        <end position="103"/>
    </location>
</feature>
<keyword evidence="3" id="KW-1185">Reference proteome</keyword>
<dbReference type="Proteomes" id="UP000184267">
    <property type="component" value="Unassembled WGS sequence"/>
</dbReference>